<keyword evidence="3 7" id="KW-0812">Transmembrane</keyword>
<evidence type="ECO:0000256" key="6">
    <source>
        <dbReference type="SAM" id="MobiDB-lite"/>
    </source>
</evidence>
<organism evidence="8 9">
    <name type="scientific">Candidatus Neomicrothrix subdominans</name>
    <dbReference type="NCBI Taxonomy" id="2954438"/>
    <lineage>
        <taxon>Bacteria</taxon>
        <taxon>Bacillati</taxon>
        <taxon>Actinomycetota</taxon>
        <taxon>Acidimicrobiia</taxon>
        <taxon>Acidimicrobiales</taxon>
        <taxon>Microthrixaceae</taxon>
        <taxon>Candidatus Neomicrothrix</taxon>
    </lineage>
</organism>
<evidence type="ECO:0000256" key="7">
    <source>
        <dbReference type="SAM" id="Phobius"/>
    </source>
</evidence>
<feature type="region of interest" description="Disordered" evidence="6">
    <location>
        <begin position="1"/>
        <end position="20"/>
    </location>
</feature>
<dbReference type="AlphaFoldDB" id="A0A936TDB8"/>
<keyword evidence="2" id="KW-1003">Cell membrane</keyword>
<dbReference type="Proteomes" id="UP000727993">
    <property type="component" value="Unassembled WGS sequence"/>
</dbReference>
<dbReference type="SUPFAM" id="SSF103473">
    <property type="entry name" value="MFS general substrate transporter"/>
    <property type="match status" value="1"/>
</dbReference>
<feature type="transmembrane region" description="Helical" evidence="7">
    <location>
        <begin position="166"/>
        <end position="186"/>
    </location>
</feature>
<accession>A0A936TDB8</accession>
<feature type="transmembrane region" description="Helical" evidence="7">
    <location>
        <begin position="294"/>
        <end position="314"/>
    </location>
</feature>
<evidence type="ECO:0000256" key="2">
    <source>
        <dbReference type="ARBA" id="ARBA00022475"/>
    </source>
</evidence>
<evidence type="ECO:0008006" key="10">
    <source>
        <dbReference type="Google" id="ProtNLM"/>
    </source>
</evidence>
<evidence type="ECO:0000313" key="8">
    <source>
        <dbReference type="EMBL" id="MBK9297416.1"/>
    </source>
</evidence>
<keyword evidence="5 7" id="KW-0472">Membrane</keyword>
<evidence type="ECO:0000256" key="3">
    <source>
        <dbReference type="ARBA" id="ARBA00022692"/>
    </source>
</evidence>
<evidence type="ECO:0000256" key="5">
    <source>
        <dbReference type="ARBA" id="ARBA00023136"/>
    </source>
</evidence>
<keyword evidence="4 7" id="KW-1133">Transmembrane helix</keyword>
<comment type="caution">
    <text evidence="8">The sequence shown here is derived from an EMBL/GenBank/DDBJ whole genome shotgun (WGS) entry which is preliminary data.</text>
</comment>
<protein>
    <recommendedName>
        <fullName evidence="10">MFS transporter</fullName>
    </recommendedName>
</protein>
<dbReference type="InterPro" id="IPR036259">
    <property type="entry name" value="MFS_trans_sf"/>
</dbReference>
<feature type="transmembrane region" description="Helical" evidence="7">
    <location>
        <begin position="192"/>
        <end position="210"/>
    </location>
</feature>
<proteinExistence type="predicted"/>
<dbReference type="EMBL" id="JADJZA010000007">
    <property type="protein sequence ID" value="MBK9297416.1"/>
    <property type="molecule type" value="Genomic_DNA"/>
</dbReference>
<dbReference type="Gene3D" id="1.20.1250.20">
    <property type="entry name" value="MFS general substrate transporter like domains"/>
    <property type="match status" value="1"/>
</dbReference>
<feature type="transmembrane region" description="Helical" evidence="7">
    <location>
        <begin position="397"/>
        <end position="430"/>
    </location>
</feature>
<reference evidence="8 9" key="1">
    <citation type="submission" date="2020-10" db="EMBL/GenBank/DDBJ databases">
        <title>Connecting structure to function with the recovery of over 1000 high-quality activated sludge metagenome-assembled genomes encoding full-length rRNA genes using long-read sequencing.</title>
        <authorList>
            <person name="Singleton C.M."/>
            <person name="Petriglieri F."/>
            <person name="Kristensen J.M."/>
            <person name="Kirkegaard R.H."/>
            <person name="Michaelsen T.Y."/>
            <person name="Andersen M.H."/>
            <person name="Karst S.M."/>
            <person name="Dueholm M.S."/>
            <person name="Nielsen P.H."/>
            <person name="Albertsen M."/>
        </authorList>
    </citation>
    <scope>NUCLEOTIDE SEQUENCE [LARGE SCALE GENOMIC DNA]</scope>
    <source>
        <strain evidence="8">Lyne_18-Q3-R50-59_MAXAC.006</strain>
    </source>
</reference>
<feature type="transmembrane region" description="Helical" evidence="7">
    <location>
        <begin position="326"/>
        <end position="348"/>
    </location>
</feature>
<comment type="subcellular location">
    <subcellularLocation>
        <location evidence="1">Cell membrane</location>
        <topology evidence="1">Multi-pass membrane protein</topology>
    </subcellularLocation>
</comment>
<feature type="transmembrane region" description="Helical" evidence="7">
    <location>
        <begin position="36"/>
        <end position="58"/>
    </location>
</feature>
<evidence type="ECO:0000256" key="4">
    <source>
        <dbReference type="ARBA" id="ARBA00022989"/>
    </source>
</evidence>
<evidence type="ECO:0000256" key="1">
    <source>
        <dbReference type="ARBA" id="ARBA00004651"/>
    </source>
</evidence>
<dbReference type="PANTHER" id="PTHR23513:SF18">
    <property type="entry name" value="INTEGRAL MEMBRANE PROTEIN"/>
    <property type="match status" value="1"/>
</dbReference>
<evidence type="ECO:0000313" key="9">
    <source>
        <dbReference type="Proteomes" id="UP000727993"/>
    </source>
</evidence>
<feature type="transmembrane region" description="Helical" evidence="7">
    <location>
        <begin position="70"/>
        <end position="89"/>
    </location>
</feature>
<feature type="transmembrane region" description="Helical" evidence="7">
    <location>
        <begin position="242"/>
        <end position="258"/>
    </location>
</feature>
<dbReference type="GO" id="GO:0005886">
    <property type="term" value="C:plasma membrane"/>
    <property type="evidence" value="ECO:0007669"/>
    <property type="project" value="UniProtKB-SubCell"/>
</dbReference>
<sequence length="458" mass="46821">MDPSAGGRPHTWDGPLPVPGPQGPVVRWNDPFPRLAVAHALSTAGDAIVAIALANTLFFQVDPTDARGRVLLYLLFTMAPFALVGPFIGPAMDRVPGGHRLVILASAVGRMGLALAMIPNVDGGLLLFPEAFLVLVLGKTYQVGKAALVPSAVSSDSELVEANSKLQLLSGLAGAAAAIPAGLATLVGPGAVLALAGIVFLAASLAAIRIPDPRRPVERTDPDVAAELNNLPVQTSAAAMSWLRWVVGFVTFLLAFGLRRPPDAPPPGTVVGRVAAASRSEYVAAASDGPYPTWFFAAVVVAAVVGGLAGSASAPRMRARASEGTILAASMGVIVLSALAALVLPGLAGMVSLSFGVAAGASVGKQAFDALVQAGAPDVDRGRVFARFESQFQLVWVLGAAVAVFLRLGITAGSAFVLVGGVGAMVLYLIAASRVDPRLRPPPAFARPLGGLFSQRPR</sequence>
<dbReference type="PANTHER" id="PTHR23513">
    <property type="entry name" value="INTEGRAL MEMBRANE EFFLUX PROTEIN-RELATED"/>
    <property type="match status" value="1"/>
</dbReference>
<name>A0A936TDB8_9ACTN</name>
<gene>
    <name evidence="8" type="ORF">IPN02_11405</name>
</gene>